<protein>
    <recommendedName>
        <fullName evidence="3">Phage protein</fullName>
    </recommendedName>
</protein>
<accession>A0AAW6VPK9</accession>
<reference evidence="1" key="2">
    <citation type="submission" date="2023-02" db="EMBL/GenBank/DDBJ databases">
        <authorList>
            <person name="Concha-Toloza M."/>
            <person name="Lopez-Cantillo M."/>
            <person name="Molina-Mora J."/>
            <person name="Collado L."/>
        </authorList>
    </citation>
    <scope>NUCLEOTIDE SEQUENCE</scope>
    <source>
        <strain evidence="1">FR1p273A</strain>
    </source>
</reference>
<dbReference type="RefSeq" id="WP_284074913.1">
    <property type="nucleotide sequence ID" value="NZ_JAQTJH010000012.1"/>
</dbReference>
<dbReference type="Proteomes" id="UP001237843">
    <property type="component" value="Unassembled WGS sequence"/>
</dbReference>
<evidence type="ECO:0000313" key="2">
    <source>
        <dbReference type="Proteomes" id="UP001237843"/>
    </source>
</evidence>
<evidence type="ECO:0000313" key="1">
    <source>
        <dbReference type="EMBL" id="MDK2062747.1"/>
    </source>
</evidence>
<organism evidence="1 2">
    <name type="scientific">Aliarcobacter butzleri</name>
    <dbReference type="NCBI Taxonomy" id="28197"/>
    <lineage>
        <taxon>Bacteria</taxon>
        <taxon>Pseudomonadati</taxon>
        <taxon>Campylobacterota</taxon>
        <taxon>Epsilonproteobacteria</taxon>
        <taxon>Campylobacterales</taxon>
        <taxon>Arcobacteraceae</taxon>
        <taxon>Aliarcobacter</taxon>
    </lineage>
</organism>
<proteinExistence type="predicted"/>
<sequence>MKALKILKEWNNGNYPSKNEILEAIVELEALENKDTEIMTREEARRLIDKHSKKDEFGVGVVSKKVAYIIADYLTDKEESLRDKKYVVYQGDGFAPAVKIASFENKDKAEKYRDKAEKESIKYDAYTCFFIKENDEK</sequence>
<reference evidence="1" key="1">
    <citation type="journal article" date="2023" name="Antibiotics">
        <title>Genomic Characterization of Antibiotic-Resistant Campylobacterales Isolated from Chilean Poultry Meat.</title>
        <authorList>
            <person name="Concha-Toloza M."/>
            <person name="Lopez-Cantillo M."/>
            <person name="Molina-Mora J.A."/>
            <person name="Collado L."/>
        </authorList>
    </citation>
    <scope>NUCLEOTIDE SEQUENCE</scope>
    <source>
        <strain evidence="1">FR1p273A</strain>
    </source>
</reference>
<evidence type="ECO:0008006" key="3">
    <source>
        <dbReference type="Google" id="ProtNLM"/>
    </source>
</evidence>
<dbReference type="AlphaFoldDB" id="A0AAW6VPK9"/>
<name>A0AAW6VPK9_9BACT</name>
<dbReference type="EMBL" id="JAQTJH010000012">
    <property type="protein sequence ID" value="MDK2062747.1"/>
    <property type="molecule type" value="Genomic_DNA"/>
</dbReference>
<gene>
    <name evidence="1" type="ORF">PT520_09485</name>
</gene>
<comment type="caution">
    <text evidence="1">The sequence shown here is derived from an EMBL/GenBank/DDBJ whole genome shotgun (WGS) entry which is preliminary data.</text>
</comment>